<dbReference type="Proteomes" id="UP000007360">
    <property type="component" value="Unassembled WGS sequence"/>
</dbReference>
<organism evidence="1 2">
    <name type="scientific">Methanobacterium formicicum (strain DSM 3637 / PP1)</name>
    <dbReference type="NCBI Taxonomy" id="1204725"/>
    <lineage>
        <taxon>Archaea</taxon>
        <taxon>Methanobacteriati</taxon>
        <taxon>Methanobacteriota</taxon>
        <taxon>Methanomada group</taxon>
        <taxon>Methanobacteria</taxon>
        <taxon>Methanobacteriales</taxon>
        <taxon>Methanobacteriaceae</taxon>
        <taxon>Methanobacterium</taxon>
    </lineage>
</organism>
<reference evidence="1 2" key="1">
    <citation type="journal article" date="2012" name="J. Bacteriol.">
        <title>Draft genome sequence of Methanobacterium formicicum DSM 3637, an archaebacterium isolated from the methane producer amoeba Pelomyxa palustris.</title>
        <authorList>
            <person name="Gutierrez G."/>
        </authorList>
    </citation>
    <scope>NUCLEOTIDE SEQUENCE [LARGE SCALE GENOMIC DNA]</scope>
    <source>
        <strain evidence="2">DSM 3637 / PP1</strain>
    </source>
</reference>
<proteinExistence type="predicted"/>
<gene>
    <name evidence="1" type="ORF">A994_07521</name>
</gene>
<dbReference type="EMBL" id="AMPO01000006">
    <property type="protein sequence ID" value="EKF85563.1"/>
    <property type="molecule type" value="Genomic_DNA"/>
</dbReference>
<name>K2QZ32_METFP</name>
<accession>K2QZ32</accession>
<protein>
    <submittedName>
        <fullName evidence="1">Uncharacterized protein</fullName>
    </submittedName>
</protein>
<comment type="caution">
    <text evidence="1">The sequence shown here is derived from an EMBL/GenBank/DDBJ whole genome shotgun (WGS) entry which is preliminary data.</text>
</comment>
<evidence type="ECO:0000313" key="2">
    <source>
        <dbReference type="Proteomes" id="UP000007360"/>
    </source>
</evidence>
<evidence type="ECO:0000313" key="1">
    <source>
        <dbReference type="EMBL" id="EKF85563.1"/>
    </source>
</evidence>
<dbReference type="AlphaFoldDB" id="K2QZ32"/>
<sequence>MMGHKLKDRVRDAYFLADPDDLRKSYLRQYRSLNIKSSPINFSLDEINNLQKQVVEMKKE</sequence>
<keyword evidence="2" id="KW-1185">Reference proteome</keyword>